<dbReference type="Pfam" id="PF06985">
    <property type="entry name" value="HET"/>
    <property type="match status" value="1"/>
</dbReference>
<name>A0A4U0Y282_9PEZI</name>
<reference evidence="2 3" key="1">
    <citation type="submission" date="2017-03" db="EMBL/GenBank/DDBJ databases">
        <title>Genomes of endolithic fungi from Antarctica.</title>
        <authorList>
            <person name="Coleine C."/>
            <person name="Masonjones S."/>
            <person name="Stajich J.E."/>
        </authorList>
    </citation>
    <scope>NUCLEOTIDE SEQUENCE [LARGE SCALE GENOMIC DNA]</scope>
    <source>
        <strain evidence="2 3">CCFEE 5184</strain>
    </source>
</reference>
<comment type="caution">
    <text evidence="2">The sequence shown here is derived from an EMBL/GenBank/DDBJ whole genome shotgun (WGS) entry which is preliminary data.</text>
</comment>
<dbReference type="PANTHER" id="PTHR24148">
    <property type="entry name" value="ANKYRIN REPEAT DOMAIN-CONTAINING PROTEIN 39 HOMOLOG-RELATED"/>
    <property type="match status" value="1"/>
</dbReference>
<dbReference type="EMBL" id="NAJQ01000047">
    <property type="protein sequence ID" value="TKA81685.1"/>
    <property type="molecule type" value="Genomic_DNA"/>
</dbReference>
<protein>
    <recommendedName>
        <fullName evidence="1">Heterokaryon incompatibility domain-containing protein</fullName>
    </recommendedName>
</protein>
<feature type="domain" description="Heterokaryon incompatibility" evidence="1">
    <location>
        <begin position="50"/>
        <end position="147"/>
    </location>
</feature>
<organism evidence="2 3">
    <name type="scientific">Friedmanniomyces simplex</name>
    <dbReference type="NCBI Taxonomy" id="329884"/>
    <lineage>
        <taxon>Eukaryota</taxon>
        <taxon>Fungi</taxon>
        <taxon>Dikarya</taxon>
        <taxon>Ascomycota</taxon>
        <taxon>Pezizomycotina</taxon>
        <taxon>Dothideomycetes</taxon>
        <taxon>Dothideomycetidae</taxon>
        <taxon>Mycosphaerellales</taxon>
        <taxon>Teratosphaeriaceae</taxon>
        <taxon>Friedmanniomyces</taxon>
    </lineage>
</organism>
<evidence type="ECO:0000313" key="3">
    <source>
        <dbReference type="Proteomes" id="UP000309340"/>
    </source>
</evidence>
<dbReference type="OrthoDB" id="3773119at2759"/>
<accession>A0A4U0Y282</accession>
<dbReference type="Proteomes" id="UP000309340">
    <property type="component" value="Unassembled WGS sequence"/>
</dbReference>
<evidence type="ECO:0000313" key="2">
    <source>
        <dbReference type="EMBL" id="TKA81685.1"/>
    </source>
</evidence>
<dbReference type="Pfam" id="PF26639">
    <property type="entry name" value="Het-6_barrel"/>
    <property type="match status" value="1"/>
</dbReference>
<dbReference type="InterPro" id="IPR052895">
    <property type="entry name" value="HetReg/Transcr_Mod"/>
</dbReference>
<keyword evidence="3" id="KW-1185">Reference proteome</keyword>
<dbReference type="PANTHER" id="PTHR24148:SF73">
    <property type="entry name" value="HET DOMAIN PROTEIN (AFU_ORTHOLOGUE AFUA_8G01020)"/>
    <property type="match status" value="1"/>
</dbReference>
<dbReference type="InterPro" id="IPR010730">
    <property type="entry name" value="HET"/>
</dbReference>
<gene>
    <name evidence="2" type="ORF">B0A55_01361</name>
</gene>
<evidence type="ECO:0000259" key="1">
    <source>
        <dbReference type="Pfam" id="PF06985"/>
    </source>
</evidence>
<dbReference type="AlphaFoldDB" id="A0A4U0Y282"/>
<sequence>MAQPAGAYYEYQPLDHRHIRLIRIHRAGRHGAFGAIVVDILQQSLDDADFDALSYTWGPPTLEEQDEAAEQVFSTVERCYPVLCNGRVADGICINQDDLPERARQVAIMGELYRKAKIVFACVGGEGTEGRNALELSLTLARLDQRLQAQGHYTFEGLGVYQQKHLASIHDPAYFAPWRSVGHKGTAIPIDYSLSVSEVFMQATHHLLSQSGNLDVINVGSVLTVSGRKYELPSWCPDFAVKDQPNTAMALMDKYAYGDLKHVPRLKSVVPCLLAYDGGDGTGFEYTFDQYRAQIPLAMTSELISEIWLDHPTMPLDAMAEALHKMSDLECAISRLDADVKKWLPDIERLLLEVTARHQQGETLELFVTNGGLIGIAHDTIRDRDKVWALAGSQVPIILRPGFKGTYSWIGETYIDGVMFGELWPDDQDQVCEITLV</sequence>
<proteinExistence type="predicted"/>